<dbReference type="PANTHER" id="PTHR43544:SF32">
    <property type="entry name" value="CHAIN DEHYDROGENASE, PUTATIVE (AFU_ORTHOLOGUE AFUA_5G01530)-RELATED"/>
    <property type="match status" value="1"/>
</dbReference>
<dbReference type="Pfam" id="PF00106">
    <property type="entry name" value="adh_short"/>
    <property type="match status" value="1"/>
</dbReference>
<evidence type="ECO:0000256" key="1">
    <source>
        <dbReference type="ARBA" id="ARBA00006484"/>
    </source>
</evidence>
<dbReference type="OrthoDB" id="1933717at2759"/>
<dbReference type="EMBL" id="MLKD01000006">
    <property type="protein sequence ID" value="OQE25330.1"/>
    <property type="molecule type" value="Genomic_DNA"/>
</dbReference>
<gene>
    <name evidence="2" type="ORF">PENSTE_c006G07829</name>
</gene>
<dbReference type="PANTHER" id="PTHR43544">
    <property type="entry name" value="SHORT-CHAIN DEHYDROGENASE/REDUCTASE"/>
    <property type="match status" value="1"/>
</dbReference>
<reference evidence="3" key="1">
    <citation type="journal article" date="2017" name="Nat. Microbiol.">
        <title>Global analysis of biosynthetic gene clusters reveals vast potential of secondary metabolite production in Penicillium species.</title>
        <authorList>
            <person name="Nielsen J.C."/>
            <person name="Grijseels S."/>
            <person name="Prigent S."/>
            <person name="Ji B."/>
            <person name="Dainat J."/>
            <person name="Nielsen K.F."/>
            <person name="Frisvad J.C."/>
            <person name="Workman M."/>
            <person name="Nielsen J."/>
        </authorList>
    </citation>
    <scope>NUCLEOTIDE SEQUENCE [LARGE SCALE GENOMIC DNA]</scope>
    <source>
        <strain evidence="3">IBT 24891</strain>
    </source>
</reference>
<dbReference type="AlphaFoldDB" id="A0A1V6THE9"/>
<sequence length="249" mass="26859">MPASRIVVITGANSGIGYSTTQFIASHPEYHVIMGCRDTQKGQAALDRIMKSGAIRGTISVLQLDVTDDSSITTAVSQIEQEFGHVDAFISNAGITAHEFSAREQCNRIFATNVTGAYLTSEAFVPLLLKAERPYLIQVSSGLGSLGLATDPNNPFYSVPYEAYRMSKAALDMATVQQHKRLQSQNVRVFAYCPGLVRSNLRGDSEEAISAGGAAGDPMDSAKGIFRLIEGERDSEAGQFVNESGTWPW</sequence>
<name>A0A1V6THE9_9EURO</name>
<dbReference type="PRINTS" id="PR00081">
    <property type="entry name" value="GDHRDH"/>
</dbReference>
<dbReference type="InterPro" id="IPR051468">
    <property type="entry name" value="Fungal_SecMetab_SDRs"/>
</dbReference>
<dbReference type="GO" id="GO:0016491">
    <property type="term" value="F:oxidoreductase activity"/>
    <property type="evidence" value="ECO:0007669"/>
    <property type="project" value="TreeGrafter"/>
</dbReference>
<dbReference type="InterPro" id="IPR002347">
    <property type="entry name" value="SDR_fam"/>
</dbReference>
<evidence type="ECO:0000313" key="3">
    <source>
        <dbReference type="Proteomes" id="UP000191285"/>
    </source>
</evidence>
<comment type="similarity">
    <text evidence="1">Belongs to the short-chain dehydrogenases/reductases (SDR) family.</text>
</comment>
<protein>
    <submittedName>
        <fullName evidence="2">Uncharacterized protein</fullName>
    </submittedName>
</protein>
<proteinExistence type="inferred from homology"/>
<dbReference type="InterPro" id="IPR036291">
    <property type="entry name" value="NAD(P)-bd_dom_sf"/>
</dbReference>
<keyword evidence="3" id="KW-1185">Reference proteome</keyword>
<dbReference type="Proteomes" id="UP000191285">
    <property type="component" value="Unassembled WGS sequence"/>
</dbReference>
<dbReference type="Gene3D" id="3.40.50.720">
    <property type="entry name" value="NAD(P)-binding Rossmann-like Domain"/>
    <property type="match status" value="1"/>
</dbReference>
<comment type="caution">
    <text evidence="2">The sequence shown here is derived from an EMBL/GenBank/DDBJ whole genome shotgun (WGS) entry which is preliminary data.</text>
</comment>
<organism evidence="2 3">
    <name type="scientific">Penicillium steckii</name>
    <dbReference type="NCBI Taxonomy" id="303698"/>
    <lineage>
        <taxon>Eukaryota</taxon>
        <taxon>Fungi</taxon>
        <taxon>Dikarya</taxon>
        <taxon>Ascomycota</taxon>
        <taxon>Pezizomycotina</taxon>
        <taxon>Eurotiomycetes</taxon>
        <taxon>Eurotiomycetidae</taxon>
        <taxon>Eurotiales</taxon>
        <taxon>Aspergillaceae</taxon>
        <taxon>Penicillium</taxon>
    </lineage>
</organism>
<evidence type="ECO:0000313" key="2">
    <source>
        <dbReference type="EMBL" id="OQE25330.1"/>
    </source>
</evidence>
<dbReference type="GO" id="GO:0019748">
    <property type="term" value="P:secondary metabolic process"/>
    <property type="evidence" value="ECO:0007669"/>
    <property type="project" value="TreeGrafter"/>
</dbReference>
<accession>A0A1V6THE9</accession>
<dbReference type="GO" id="GO:0005737">
    <property type="term" value="C:cytoplasm"/>
    <property type="evidence" value="ECO:0007669"/>
    <property type="project" value="TreeGrafter"/>
</dbReference>
<dbReference type="SUPFAM" id="SSF51735">
    <property type="entry name" value="NAD(P)-binding Rossmann-fold domains"/>
    <property type="match status" value="1"/>
</dbReference>